<gene>
    <name evidence="10" type="ORF">H4R18_002256</name>
</gene>
<feature type="region of interest" description="Disordered" evidence="7">
    <location>
        <begin position="895"/>
        <end position="990"/>
    </location>
</feature>
<feature type="compositionally biased region" description="Polar residues" evidence="7">
    <location>
        <begin position="726"/>
        <end position="746"/>
    </location>
</feature>
<dbReference type="InterPro" id="IPR024340">
    <property type="entry name" value="Sec16_CCD"/>
</dbReference>
<accession>A0A9W8HIX7</accession>
<evidence type="ECO:0000256" key="1">
    <source>
        <dbReference type="ARBA" id="ARBA00005927"/>
    </source>
</evidence>
<keyword evidence="2 6" id="KW-0813">Transport</keyword>
<keyword evidence="6" id="KW-0472">Membrane</keyword>
<dbReference type="GO" id="GO:0070971">
    <property type="term" value="C:endoplasmic reticulum exit site"/>
    <property type="evidence" value="ECO:0007669"/>
    <property type="project" value="UniProtKB-ARBA"/>
</dbReference>
<reference evidence="10" key="1">
    <citation type="submission" date="2022-07" db="EMBL/GenBank/DDBJ databases">
        <title>Phylogenomic reconstructions and comparative analyses of Kickxellomycotina fungi.</title>
        <authorList>
            <person name="Reynolds N.K."/>
            <person name="Stajich J.E."/>
            <person name="Barry K."/>
            <person name="Grigoriev I.V."/>
            <person name="Crous P."/>
            <person name="Smith M.E."/>
        </authorList>
    </citation>
    <scope>NUCLEOTIDE SEQUENCE</scope>
    <source>
        <strain evidence="10">NBRC 105414</strain>
    </source>
</reference>
<evidence type="ECO:0000256" key="7">
    <source>
        <dbReference type="SAM" id="MobiDB-lite"/>
    </source>
</evidence>
<evidence type="ECO:0000256" key="2">
    <source>
        <dbReference type="ARBA" id="ARBA00022448"/>
    </source>
</evidence>
<dbReference type="EMBL" id="JANBUL010000072">
    <property type="protein sequence ID" value="KAJ2782450.1"/>
    <property type="molecule type" value="Genomic_DNA"/>
</dbReference>
<feature type="compositionally biased region" description="Low complexity" evidence="7">
    <location>
        <begin position="818"/>
        <end position="831"/>
    </location>
</feature>
<dbReference type="Pfam" id="PF12931">
    <property type="entry name" value="TPR_Sec16"/>
    <property type="match status" value="1"/>
</dbReference>
<keyword evidence="6" id="KW-0072">Autophagy</keyword>
<evidence type="ECO:0000256" key="3">
    <source>
        <dbReference type="ARBA" id="ARBA00022824"/>
    </source>
</evidence>
<evidence type="ECO:0000313" key="11">
    <source>
        <dbReference type="Proteomes" id="UP001140217"/>
    </source>
</evidence>
<feature type="domain" description="Sec16 central conserved" evidence="9">
    <location>
        <begin position="46"/>
        <end position="125"/>
    </location>
</feature>
<feature type="domain" description="Sec16 Sec23-binding" evidence="8">
    <location>
        <begin position="213"/>
        <end position="581"/>
    </location>
</feature>
<feature type="compositionally biased region" description="Low complexity" evidence="7">
    <location>
        <begin position="941"/>
        <end position="960"/>
    </location>
</feature>
<keyword evidence="3 6" id="KW-0256">Endoplasmic reticulum</keyword>
<protein>
    <recommendedName>
        <fullName evidence="6">Protein transport protein sec16</fullName>
    </recommendedName>
</protein>
<evidence type="ECO:0000259" key="8">
    <source>
        <dbReference type="Pfam" id="PF12931"/>
    </source>
</evidence>
<proteinExistence type="inferred from homology"/>
<comment type="subcellular location">
    <subcellularLocation>
        <location evidence="6">Endoplasmic reticulum membrane</location>
    </subcellularLocation>
</comment>
<evidence type="ECO:0000256" key="6">
    <source>
        <dbReference type="RuleBase" id="RU364101"/>
    </source>
</evidence>
<dbReference type="OrthoDB" id="8918678at2759"/>
<comment type="function">
    <text evidence="5 6">Involved in the initiation of assembly of the COPII coat required for the formation of transport vesicles from the endoplasmic reticulum (ER) and the selection of cargo molecules. Also involved in autophagy.</text>
</comment>
<comment type="similarity">
    <text evidence="1 6">Belongs to the SEC16 family.</text>
</comment>
<keyword evidence="6" id="KW-0653">Protein transport</keyword>
<dbReference type="InterPro" id="IPR024298">
    <property type="entry name" value="Sec16_Sec23-bd"/>
</dbReference>
<dbReference type="Proteomes" id="UP001140217">
    <property type="component" value="Unassembled WGS sequence"/>
</dbReference>
<sequence>MDVPSGTATSRPSVSLDPQDHSRHGMDYGGGNGVSDPLGRLDSSRPIVAFGFGGSLVTMFPQQVQRFNHYGSDGALKIAPGMLCVRRIADCIPLEHCAQGLPPLASTPLLTGDTARSTLEKHRDTAIACAKAFLDSPSSAHALGPVERALYGVAVAVLRAADQPDLQSQPLHEAIDAIRPLLAQRQQPGPQEQTMQQATVPISHGSAQDVAEVEAMLLAGKRSEAIDAACRRGMWAHALIVASCTGKKDWQAIVSAYTASVLSGGFDALGAQYRLFSGMGGHAFDDPQALRQAAADSTFVTAADIDSPGTRGGPPLGHPDPGAGGAISDWARTLALALANRSPNDQAAILGLGDRLRESGQTGAAHICYVLTLQGKGLFVPESDEATPRAILLGASEVERSSGGGAPFGMAQTRYSRYYRSHTAIFLTELYELAFALRAVASGDAQAAAPAAAKILCLPHLQAYKLHRAWWLADCGQVAQASHYCDAVLDILATLPRGTAIPFIHSALVQELRNLRDRLSGAGMTSARAAEAASGGGGGGAGLAGIGGASPKSWLARAVPRPSFASLMTAFDSSIDKFIMGADGQRIPLGAGATAGKFEIGPSRTDPRHTAGPPQPLGAAAWGGTSSSPHPQVPHLPNGGSSGSMEPHAASYAPSYAPSYASPRQSLDARPGTADLYRDNSMPPRMFTPAAFSASTGDPAPNGSAQPQWGDPTMQTSAHPGWGDPTMQSSAQPQWGDPTIQSSAQPQWGDPGSAANGTEGQDGFIVPGMAFAPSATGSTPGFGTPVPPQPVASSAAPAAPAPGAGDDDEEDMFGFKKSTSAQSARPSARPSGDGPPSKAPSARQSTDAQGGSRAEDKESGGGMLGMLKSFWGGRKTQANLGEESQFVYDPVQKRWVDKSAPAGQQDAAPPPPPPPSMMRFQPQAAATPPPPPPPGGGGNGMRSMSAAPPLPASGSPSRAGTPMSTPDVASVGGRAGRRNARSRYVDLMGQ</sequence>
<feature type="region of interest" description="Disordered" evidence="7">
    <location>
        <begin position="593"/>
        <end position="868"/>
    </location>
</feature>
<feature type="compositionally biased region" description="Polar residues" evidence="7">
    <location>
        <begin position="1"/>
        <end position="13"/>
    </location>
</feature>
<feature type="compositionally biased region" description="Polar residues" evidence="7">
    <location>
        <begin position="703"/>
        <end position="718"/>
    </location>
</feature>
<dbReference type="GO" id="GO:0015031">
    <property type="term" value="P:protein transport"/>
    <property type="evidence" value="ECO:0007669"/>
    <property type="project" value="UniProtKB-KW"/>
</dbReference>
<feature type="compositionally biased region" description="Low complexity" evidence="7">
    <location>
        <begin position="649"/>
        <end position="663"/>
    </location>
</feature>
<dbReference type="Pfam" id="PF12932">
    <property type="entry name" value="Sec16"/>
    <property type="match status" value="1"/>
</dbReference>
<dbReference type="Gene3D" id="1.25.40.1030">
    <property type="match status" value="1"/>
</dbReference>
<organism evidence="10 11">
    <name type="scientific">Coemansia javaensis</name>
    <dbReference type="NCBI Taxonomy" id="2761396"/>
    <lineage>
        <taxon>Eukaryota</taxon>
        <taxon>Fungi</taxon>
        <taxon>Fungi incertae sedis</taxon>
        <taxon>Zoopagomycota</taxon>
        <taxon>Kickxellomycotina</taxon>
        <taxon>Kickxellomycetes</taxon>
        <taxon>Kickxellales</taxon>
        <taxon>Kickxellaceae</taxon>
        <taxon>Coemansia</taxon>
    </lineage>
</organism>
<dbReference type="AlphaFoldDB" id="A0A9W8HIX7"/>
<evidence type="ECO:0000256" key="4">
    <source>
        <dbReference type="ARBA" id="ARBA00022892"/>
    </source>
</evidence>
<comment type="caution">
    <text evidence="10">The sequence shown here is derived from an EMBL/GenBank/DDBJ whole genome shotgun (WGS) entry which is preliminary data.</text>
</comment>
<dbReference type="PANTHER" id="PTHR13402:SF6">
    <property type="entry name" value="SECRETORY 16, ISOFORM I"/>
    <property type="match status" value="1"/>
</dbReference>
<keyword evidence="4 6" id="KW-0931">ER-Golgi transport</keyword>
<keyword evidence="11" id="KW-1185">Reference proteome</keyword>
<dbReference type="CDD" id="cd09233">
    <property type="entry name" value="ACE1-Sec16-like"/>
    <property type="match status" value="1"/>
</dbReference>
<dbReference type="GO" id="GO:0012507">
    <property type="term" value="C:ER to Golgi transport vesicle membrane"/>
    <property type="evidence" value="ECO:0007669"/>
    <property type="project" value="TreeGrafter"/>
</dbReference>
<dbReference type="GO" id="GO:0070973">
    <property type="term" value="P:protein localization to endoplasmic reticulum exit site"/>
    <property type="evidence" value="ECO:0007669"/>
    <property type="project" value="TreeGrafter"/>
</dbReference>
<dbReference type="GO" id="GO:0007030">
    <property type="term" value="P:Golgi organization"/>
    <property type="evidence" value="ECO:0007669"/>
    <property type="project" value="TreeGrafter"/>
</dbReference>
<name>A0A9W8HIX7_9FUNG</name>
<feature type="compositionally biased region" description="Low complexity" evidence="7">
    <location>
        <begin position="791"/>
        <end position="804"/>
    </location>
</feature>
<dbReference type="GO" id="GO:0016192">
    <property type="term" value="P:vesicle-mediated transport"/>
    <property type="evidence" value="ECO:0007669"/>
    <property type="project" value="UniProtKB-KW"/>
</dbReference>
<dbReference type="PANTHER" id="PTHR13402">
    <property type="entry name" value="RGPR-RELATED"/>
    <property type="match status" value="1"/>
</dbReference>
<dbReference type="GO" id="GO:0006914">
    <property type="term" value="P:autophagy"/>
    <property type="evidence" value="ECO:0007669"/>
    <property type="project" value="UniProtKB-KW"/>
</dbReference>
<dbReference type="GO" id="GO:0005789">
    <property type="term" value="C:endoplasmic reticulum membrane"/>
    <property type="evidence" value="ECO:0007669"/>
    <property type="project" value="UniProtKB-SubCell"/>
</dbReference>
<evidence type="ECO:0000259" key="9">
    <source>
        <dbReference type="Pfam" id="PF12932"/>
    </source>
</evidence>
<feature type="region of interest" description="Disordered" evidence="7">
    <location>
        <begin position="1"/>
        <end position="37"/>
    </location>
</feature>
<evidence type="ECO:0000256" key="5">
    <source>
        <dbReference type="ARBA" id="ARBA00024687"/>
    </source>
</evidence>
<evidence type="ECO:0000313" key="10">
    <source>
        <dbReference type="EMBL" id="KAJ2782450.1"/>
    </source>
</evidence>